<dbReference type="Proteomes" id="UP000195514">
    <property type="component" value="Chromosome I"/>
</dbReference>
<dbReference type="Gene3D" id="3.20.20.210">
    <property type="match status" value="1"/>
</dbReference>
<dbReference type="GO" id="GO:0004853">
    <property type="term" value="F:uroporphyrinogen decarboxylase activity"/>
    <property type="evidence" value="ECO:0007669"/>
    <property type="project" value="InterPro"/>
</dbReference>
<evidence type="ECO:0000313" key="2">
    <source>
        <dbReference type="EMBL" id="SMX55128.1"/>
    </source>
</evidence>
<accession>A0A1Y6K8B9</accession>
<dbReference type="PANTHER" id="PTHR47099:SF1">
    <property type="entry name" value="METHYLCOBAMIDE:COM METHYLTRANSFERASE MTBA"/>
    <property type="match status" value="1"/>
</dbReference>
<evidence type="ECO:0000259" key="1">
    <source>
        <dbReference type="Pfam" id="PF01208"/>
    </source>
</evidence>
<dbReference type="GO" id="GO:0006779">
    <property type="term" value="P:porphyrin-containing compound biosynthetic process"/>
    <property type="evidence" value="ECO:0007669"/>
    <property type="project" value="InterPro"/>
</dbReference>
<dbReference type="Pfam" id="PF01208">
    <property type="entry name" value="URO-D"/>
    <property type="match status" value="1"/>
</dbReference>
<dbReference type="RefSeq" id="WP_157891848.1">
    <property type="nucleotide sequence ID" value="NZ_LT859958.1"/>
</dbReference>
<dbReference type="InterPro" id="IPR000257">
    <property type="entry name" value="Uroporphyrinogen_deCOase"/>
</dbReference>
<protein>
    <recommendedName>
        <fullName evidence="1">Uroporphyrinogen decarboxylase (URO-D) domain-containing protein</fullName>
    </recommendedName>
</protein>
<dbReference type="EMBL" id="LT859958">
    <property type="protein sequence ID" value="SMX55128.1"/>
    <property type="molecule type" value="Genomic_DNA"/>
</dbReference>
<reference evidence="3" key="1">
    <citation type="submission" date="2017-05" db="EMBL/GenBank/DDBJ databases">
        <authorList>
            <person name="Kirkegaard R."/>
            <person name="Mcilroy J S."/>
        </authorList>
    </citation>
    <scope>NUCLEOTIDE SEQUENCE [LARGE SCALE GENOMIC DNA]</scope>
</reference>
<feature type="domain" description="Uroporphyrinogen decarboxylase (URO-D)" evidence="1">
    <location>
        <begin position="65"/>
        <end position="304"/>
    </location>
</feature>
<dbReference type="PANTHER" id="PTHR47099">
    <property type="entry name" value="METHYLCOBAMIDE:COM METHYLTRANSFERASE MTBA"/>
    <property type="match status" value="1"/>
</dbReference>
<dbReference type="InterPro" id="IPR038071">
    <property type="entry name" value="UROD/MetE-like_sf"/>
</dbReference>
<dbReference type="OrthoDB" id="7375127at2"/>
<organism evidence="2 3">
    <name type="scientific">Candidatus Brevifilum fermentans</name>
    <dbReference type="NCBI Taxonomy" id="1986204"/>
    <lineage>
        <taxon>Bacteria</taxon>
        <taxon>Bacillati</taxon>
        <taxon>Chloroflexota</taxon>
        <taxon>Anaerolineae</taxon>
        <taxon>Anaerolineales</taxon>
        <taxon>Anaerolineaceae</taxon>
        <taxon>Candidatus Brevifilum</taxon>
    </lineage>
</organism>
<dbReference type="KEGG" id="abat:CFX1CAM_2063"/>
<sequence>MNRLERIRAVLAGQVPDRVPASFWFHFPAEQAHGEAAVKAHLDYYRQVKPDFLKIMNEHPYQTKVQIRTPSDWRKLKPAPLSSEFFQAQLDEIKQITDALNGECLTTTTIFNPFSSGNHASGRLVTQHLKEDPQSVNMGLAVIAESLAEFAVACLDAGADGIYFSAQGGEADRFSEHVFLEFIKPHDLTVLNAIRSKGELNIIHICRDNVRLHLYCNYPGHVFNWAVTAPSNLSLKSGKRLFTRPILGGLDNNGLIVKGKPEEIEHAVHEIIRSVGPANLIIGADCTLPTDINRENIRLAIEATGTYPMPAQTSN</sequence>
<keyword evidence="3" id="KW-1185">Reference proteome</keyword>
<name>A0A1Y6K8B9_9CHLR</name>
<evidence type="ECO:0000313" key="3">
    <source>
        <dbReference type="Proteomes" id="UP000195514"/>
    </source>
</evidence>
<proteinExistence type="predicted"/>
<dbReference type="SUPFAM" id="SSF51726">
    <property type="entry name" value="UROD/MetE-like"/>
    <property type="match status" value="1"/>
</dbReference>
<dbReference type="InterPro" id="IPR052024">
    <property type="entry name" value="Methanogen_methyltrans"/>
</dbReference>
<gene>
    <name evidence="2" type="ORF">CFX1CAM_2063</name>
</gene>
<dbReference type="AlphaFoldDB" id="A0A1Y6K8B9"/>